<evidence type="ECO:0008006" key="6">
    <source>
        <dbReference type="Google" id="ProtNLM"/>
    </source>
</evidence>
<evidence type="ECO:0000256" key="3">
    <source>
        <dbReference type="SAM" id="MobiDB-lite"/>
    </source>
</evidence>
<proteinExistence type="predicted"/>
<feature type="region of interest" description="Disordered" evidence="3">
    <location>
        <begin position="395"/>
        <end position="434"/>
    </location>
</feature>
<dbReference type="OMA" id="DCEASWM"/>
<accession>A0A2R6WFF2</accession>
<dbReference type="Proteomes" id="UP000244005">
    <property type="component" value="Unassembled WGS sequence"/>
</dbReference>
<dbReference type="PANTHER" id="PTHR46652:SF7">
    <property type="entry name" value="LEUCINE-RICH REPEAT AND IQ DOMAIN-CONTAINING PROTEIN 1"/>
    <property type="match status" value="1"/>
</dbReference>
<feature type="compositionally biased region" description="Basic and acidic residues" evidence="3">
    <location>
        <begin position="274"/>
        <end position="321"/>
    </location>
</feature>
<dbReference type="InterPro" id="IPR050836">
    <property type="entry name" value="SDS22/Internalin_LRR"/>
</dbReference>
<evidence type="ECO:0000256" key="1">
    <source>
        <dbReference type="ARBA" id="ARBA00022614"/>
    </source>
</evidence>
<evidence type="ECO:0000313" key="4">
    <source>
        <dbReference type="EMBL" id="PTQ32582.1"/>
    </source>
</evidence>
<sequence length="457" mass="50392">MVRLTAALISAIHDGADLATITSLIVPHRDLDQLMGLDMCERLTRLDLSDNRISSLEGITFCTKLTWLSVAGNQLTSLKGVESFTKLTVLNASKNEITSITEVAGLTELRALILNDNEISSVCRLDRLVNLNTVVLSRNPIRNFGNFASKLMSLKKLSMSHCQVQVIGSALKRCATIEELRLAHNQLSSLPQELERNGRLTILDLGTNYFKSWSDLQVLGTLHSLVNLNLRGNPICSQDGYEDEVRKRLPQLQVLDGDTLLEGPRRKKSKSVQKSRDDNGAREQEMDSDKFVEASPLESKKTSLKEKIGQKGSSDDSKTRSFLEMISLPTAQTEEKHAVEEPVGIKIGRDGKVKKKKEDSGVVSVVDTTKGRHFLNKPKKIDDLLSRLQPNIEIGTGGPSTWDDESAPVTPGLVSSAPVFATPPNPRSIPSASVLPDQPVVNVEQKPYNRWALKKKT</sequence>
<dbReference type="SMART" id="SM00365">
    <property type="entry name" value="LRR_SD22"/>
    <property type="match status" value="5"/>
</dbReference>
<dbReference type="Gene3D" id="3.80.10.10">
    <property type="entry name" value="Ribonuclease Inhibitor"/>
    <property type="match status" value="2"/>
</dbReference>
<dbReference type="AlphaFoldDB" id="A0A2R6WFF2"/>
<dbReference type="Gramene" id="Mp6g05860.1">
    <property type="protein sequence ID" value="Mp6g05860.1.cds"/>
    <property type="gene ID" value="Mp6g05860"/>
</dbReference>
<dbReference type="EMBL" id="KZ772769">
    <property type="protein sequence ID" value="PTQ32582.1"/>
    <property type="molecule type" value="Genomic_DNA"/>
</dbReference>
<dbReference type="InterPro" id="IPR001611">
    <property type="entry name" value="Leu-rich_rpt"/>
</dbReference>
<dbReference type="PROSITE" id="PS51450">
    <property type="entry name" value="LRR"/>
    <property type="match status" value="4"/>
</dbReference>
<organism evidence="4 5">
    <name type="scientific">Marchantia polymorpha</name>
    <name type="common">Common liverwort</name>
    <name type="synonym">Marchantia aquatica</name>
    <dbReference type="NCBI Taxonomy" id="3197"/>
    <lineage>
        <taxon>Eukaryota</taxon>
        <taxon>Viridiplantae</taxon>
        <taxon>Streptophyta</taxon>
        <taxon>Embryophyta</taxon>
        <taxon>Marchantiophyta</taxon>
        <taxon>Marchantiopsida</taxon>
        <taxon>Marchantiidae</taxon>
        <taxon>Marchantiales</taxon>
        <taxon>Marchantiaceae</taxon>
        <taxon>Marchantia</taxon>
    </lineage>
</organism>
<dbReference type="GO" id="GO:0015630">
    <property type="term" value="C:microtubule cytoskeleton"/>
    <property type="evidence" value="ECO:0000318"/>
    <property type="project" value="GO_Central"/>
</dbReference>
<dbReference type="OrthoDB" id="1517790at2759"/>
<keyword evidence="2" id="KW-0677">Repeat</keyword>
<keyword evidence="5" id="KW-1185">Reference proteome</keyword>
<feature type="region of interest" description="Disordered" evidence="3">
    <location>
        <begin position="256"/>
        <end position="321"/>
    </location>
</feature>
<evidence type="ECO:0000313" key="5">
    <source>
        <dbReference type="Proteomes" id="UP000244005"/>
    </source>
</evidence>
<dbReference type="InterPro" id="IPR032675">
    <property type="entry name" value="LRR_dom_sf"/>
</dbReference>
<keyword evidence="1" id="KW-0433">Leucine-rich repeat</keyword>
<dbReference type="Pfam" id="PF00560">
    <property type="entry name" value="LRR_1"/>
    <property type="match status" value="1"/>
</dbReference>
<protein>
    <recommendedName>
        <fullName evidence="6">U2A'/phosphoprotein 32 family A C-terminal domain-containing protein</fullName>
    </recommendedName>
</protein>
<name>A0A2R6WFF2_MARPO</name>
<dbReference type="SUPFAM" id="SSF52058">
    <property type="entry name" value="L domain-like"/>
    <property type="match status" value="1"/>
</dbReference>
<reference evidence="5" key="1">
    <citation type="journal article" date="2017" name="Cell">
        <title>Insights into land plant evolution garnered from the Marchantia polymorpha genome.</title>
        <authorList>
            <person name="Bowman J.L."/>
            <person name="Kohchi T."/>
            <person name="Yamato K.T."/>
            <person name="Jenkins J."/>
            <person name="Shu S."/>
            <person name="Ishizaki K."/>
            <person name="Yamaoka S."/>
            <person name="Nishihama R."/>
            <person name="Nakamura Y."/>
            <person name="Berger F."/>
            <person name="Adam C."/>
            <person name="Aki S.S."/>
            <person name="Althoff F."/>
            <person name="Araki T."/>
            <person name="Arteaga-Vazquez M.A."/>
            <person name="Balasubrmanian S."/>
            <person name="Barry K."/>
            <person name="Bauer D."/>
            <person name="Boehm C.R."/>
            <person name="Briginshaw L."/>
            <person name="Caballero-Perez J."/>
            <person name="Catarino B."/>
            <person name="Chen F."/>
            <person name="Chiyoda S."/>
            <person name="Chovatia M."/>
            <person name="Davies K.M."/>
            <person name="Delmans M."/>
            <person name="Demura T."/>
            <person name="Dierschke T."/>
            <person name="Dolan L."/>
            <person name="Dorantes-Acosta A.E."/>
            <person name="Eklund D.M."/>
            <person name="Florent S.N."/>
            <person name="Flores-Sandoval E."/>
            <person name="Fujiyama A."/>
            <person name="Fukuzawa H."/>
            <person name="Galik B."/>
            <person name="Grimanelli D."/>
            <person name="Grimwood J."/>
            <person name="Grossniklaus U."/>
            <person name="Hamada T."/>
            <person name="Haseloff J."/>
            <person name="Hetherington A.J."/>
            <person name="Higo A."/>
            <person name="Hirakawa Y."/>
            <person name="Hundley H.N."/>
            <person name="Ikeda Y."/>
            <person name="Inoue K."/>
            <person name="Inoue S.I."/>
            <person name="Ishida S."/>
            <person name="Jia Q."/>
            <person name="Kakita M."/>
            <person name="Kanazawa T."/>
            <person name="Kawai Y."/>
            <person name="Kawashima T."/>
            <person name="Kennedy M."/>
            <person name="Kinose K."/>
            <person name="Kinoshita T."/>
            <person name="Kohara Y."/>
            <person name="Koide E."/>
            <person name="Komatsu K."/>
            <person name="Kopischke S."/>
            <person name="Kubo M."/>
            <person name="Kyozuka J."/>
            <person name="Lagercrantz U."/>
            <person name="Lin S.S."/>
            <person name="Lindquist E."/>
            <person name="Lipzen A.M."/>
            <person name="Lu C.W."/>
            <person name="De Luna E."/>
            <person name="Martienssen R.A."/>
            <person name="Minamino N."/>
            <person name="Mizutani M."/>
            <person name="Mizutani M."/>
            <person name="Mochizuki N."/>
            <person name="Monte I."/>
            <person name="Mosher R."/>
            <person name="Nagasaki H."/>
            <person name="Nakagami H."/>
            <person name="Naramoto S."/>
            <person name="Nishitani K."/>
            <person name="Ohtani M."/>
            <person name="Okamoto T."/>
            <person name="Okumura M."/>
            <person name="Phillips J."/>
            <person name="Pollak B."/>
            <person name="Reinders A."/>
            <person name="Rovekamp M."/>
            <person name="Sano R."/>
            <person name="Sawa S."/>
            <person name="Schmid M.W."/>
            <person name="Shirakawa M."/>
            <person name="Solano R."/>
            <person name="Spunde A."/>
            <person name="Suetsugu N."/>
            <person name="Sugano S."/>
            <person name="Sugiyama A."/>
            <person name="Sun R."/>
            <person name="Suzuki Y."/>
            <person name="Takenaka M."/>
            <person name="Takezawa D."/>
            <person name="Tomogane H."/>
            <person name="Tsuzuki M."/>
            <person name="Ueda T."/>
            <person name="Umeda M."/>
            <person name="Ward J.M."/>
            <person name="Watanabe Y."/>
            <person name="Yazaki K."/>
            <person name="Yokoyama R."/>
            <person name="Yoshitake Y."/>
            <person name="Yotsui I."/>
            <person name="Zachgo S."/>
            <person name="Schmutz J."/>
        </authorList>
    </citation>
    <scope>NUCLEOTIDE SEQUENCE [LARGE SCALE GENOMIC DNA]</scope>
    <source>
        <strain evidence="5">Tak-1</strain>
    </source>
</reference>
<evidence type="ECO:0000256" key="2">
    <source>
        <dbReference type="ARBA" id="ARBA00022737"/>
    </source>
</evidence>
<gene>
    <name evidence="4" type="ORF">MARPO_0097s0057</name>
</gene>
<dbReference type="PANTHER" id="PTHR46652">
    <property type="entry name" value="LEUCINE-RICH REPEAT AND IQ DOMAIN-CONTAINING PROTEIN 1-RELATED"/>
    <property type="match status" value="1"/>
</dbReference>